<organism evidence="2 3">
    <name type="scientific">Paenibacillus radicis</name>
    <name type="common">ex Gao et al. 2016</name>
    <dbReference type="NCBI Taxonomy" id="1737354"/>
    <lineage>
        <taxon>Bacteria</taxon>
        <taxon>Bacillati</taxon>
        <taxon>Bacillota</taxon>
        <taxon>Bacilli</taxon>
        <taxon>Bacillales</taxon>
        <taxon>Paenibacillaceae</taxon>
        <taxon>Paenibacillus</taxon>
    </lineage>
</organism>
<gene>
    <name evidence="2" type="ORF">GCM10010918_53220</name>
</gene>
<keyword evidence="1" id="KW-0472">Membrane</keyword>
<keyword evidence="1" id="KW-0812">Transmembrane</keyword>
<dbReference type="Proteomes" id="UP000600247">
    <property type="component" value="Unassembled WGS sequence"/>
</dbReference>
<protein>
    <submittedName>
        <fullName evidence="2">Uncharacterized protein</fullName>
    </submittedName>
</protein>
<keyword evidence="1" id="KW-1133">Transmembrane helix</keyword>
<accession>A0A917HSP2</accession>
<keyword evidence="3" id="KW-1185">Reference proteome</keyword>
<dbReference type="EMBL" id="BMHY01000019">
    <property type="protein sequence ID" value="GGG88121.1"/>
    <property type="molecule type" value="Genomic_DNA"/>
</dbReference>
<dbReference type="AlphaFoldDB" id="A0A917HSP2"/>
<evidence type="ECO:0000313" key="3">
    <source>
        <dbReference type="Proteomes" id="UP000600247"/>
    </source>
</evidence>
<comment type="caution">
    <text evidence="2">The sequence shown here is derived from an EMBL/GenBank/DDBJ whole genome shotgun (WGS) entry which is preliminary data.</text>
</comment>
<name>A0A917HSP2_9BACL</name>
<feature type="transmembrane region" description="Helical" evidence="1">
    <location>
        <begin position="33"/>
        <end position="54"/>
    </location>
</feature>
<proteinExistence type="predicted"/>
<evidence type="ECO:0000313" key="2">
    <source>
        <dbReference type="EMBL" id="GGG88121.1"/>
    </source>
</evidence>
<sequence length="74" mass="7885">MIALTRNLGLVVGAALGLGVIKGSSIGEQSWLPFQLVMVIMIGLCALLMTLIIWNVRQPAVKGSTPLSRHNTVD</sequence>
<reference evidence="2 3" key="1">
    <citation type="journal article" date="2014" name="Int. J. Syst. Evol. Microbiol.">
        <title>Complete genome sequence of Corynebacterium casei LMG S-19264T (=DSM 44701T), isolated from a smear-ripened cheese.</title>
        <authorList>
            <consortium name="US DOE Joint Genome Institute (JGI-PGF)"/>
            <person name="Walter F."/>
            <person name="Albersmeier A."/>
            <person name="Kalinowski J."/>
            <person name="Ruckert C."/>
        </authorList>
    </citation>
    <scope>NUCLEOTIDE SEQUENCE [LARGE SCALE GENOMIC DNA]</scope>
    <source>
        <strain evidence="2 3">CGMCC 1.15286</strain>
    </source>
</reference>
<evidence type="ECO:0000256" key="1">
    <source>
        <dbReference type="SAM" id="Phobius"/>
    </source>
</evidence>